<dbReference type="SUPFAM" id="SSF48403">
    <property type="entry name" value="Ankyrin repeat"/>
    <property type="match status" value="1"/>
</dbReference>
<dbReference type="eggNOG" id="KOG1595">
    <property type="taxonomic scope" value="Eukaryota"/>
</dbReference>
<evidence type="ECO:0000313" key="9">
    <source>
        <dbReference type="EMBL" id="AES61101.2"/>
    </source>
</evidence>
<evidence type="ECO:0000313" key="11">
    <source>
        <dbReference type="EnsemblPlants" id="AES61101"/>
    </source>
</evidence>
<dbReference type="InterPro" id="IPR000571">
    <property type="entry name" value="Znf_CCCH"/>
</dbReference>
<keyword evidence="3" id="KW-0677">Repeat</keyword>
<evidence type="ECO:0000256" key="5">
    <source>
        <dbReference type="ARBA" id="ARBA00022833"/>
    </source>
</evidence>
<dbReference type="PaxDb" id="3880-AES61101"/>
<evidence type="ECO:0000313" key="10">
    <source>
        <dbReference type="EMBL" id="RHN80379.1"/>
    </source>
</evidence>
<dbReference type="Pfam" id="PF25512">
    <property type="entry name" value="zf-CCCH_AtC3H23"/>
    <property type="match status" value="1"/>
</dbReference>
<dbReference type="FunFam" id="3.30.1370.210:FF:000007">
    <property type="entry name" value="Zinc finger CCCH domain-containing protein"/>
    <property type="match status" value="1"/>
</dbReference>
<dbReference type="HOGENOM" id="CLU_015068_1_0_1"/>
<dbReference type="Proteomes" id="UP000265566">
    <property type="component" value="Chromosome 1"/>
</dbReference>
<reference evidence="11" key="3">
    <citation type="submission" date="2015-04" db="UniProtKB">
        <authorList>
            <consortium name="EnsemblPlants"/>
        </authorList>
    </citation>
    <scope>IDENTIFICATION</scope>
    <source>
        <strain evidence="11">cv. Jemalong A17</strain>
    </source>
</reference>
<dbReference type="GO" id="GO:0003677">
    <property type="term" value="F:DNA binding"/>
    <property type="evidence" value="ECO:0007669"/>
    <property type="project" value="UniProtKB-KW"/>
</dbReference>
<evidence type="ECO:0000313" key="12">
    <source>
        <dbReference type="Proteomes" id="UP000002051"/>
    </source>
</evidence>
<dbReference type="GO" id="GO:0008270">
    <property type="term" value="F:zinc ion binding"/>
    <property type="evidence" value="ECO:0007669"/>
    <property type="project" value="UniProtKB-KW"/>
</dbReference>
<evidence type="ECO:0000259" key="8">
    <source>
        <dbReference type="PROSITE" id="PS50103"/>
    </source>
</evidence>
<feature type="domain" description="C3H1-type" evidence="8">
    <location>
        <begin position="274"/>
        <end position="296"/>
    </location>
</feature>
<dbReference type="GO" id="GO:0005886">
    <property type="term" value="C:plasma membrane"/>
    <property type="evidence" value="ECO:0007669"/>
    <property type="project" value="UniProtKB-SubCell"/>
</dbReference>
<organism evidence="9 12">
    <name type="scientific">Medicago truncatula</name>
    <name type="common">Barrel medic</name>
    <name type="synonym">Medicago tribuloides</name>
    <dbReference type="NCBI Taxonomy" id="3880"/>
    <lineage>
        <taxon>Eukaryota</taxon>
        <taxon>Viridiplantae</taxon>
        <taxon>Streptophyta</taxon>
        <taxon>Embryophyta</taxon>
        <taxon>Tracheophyta</taxon>
        <taxon>Spermatophyta</taxon>
        <taxon>Magnoliopsida</taxon>
        <taxon>eudicotyledons</taxon>
        <taxon>Gunneridae</taxon>
        <taxon>Pentapetalae</taxon>
        <taxon>rosids</taxon>
        <taxon>fabids</taxon>
        <taxon>Fabales</taxon>
        <taxon>Fabaceae</taxon>
        <taxon>Papilionoideae</taxon>
        <taxon>50 kb inversion clade</taxon>
        <taxon>NPAAA clade</taxon>
        <taxon>Hologalegina</taxon>
        <taxon>IRL clade</taxon>
        <taxon>Trifolieae</taxon>
        <taxon>Medicago</taxon>
    </lineage>
</organism>
<dbReference type="SMART" id="SM00248">
    <property type="entry name" value="ANK"/>
    <property type="match status" value="2"/>
</dbReference>
<dbReference type="Pfam" id="PF12796">
    <property type="entry name" value="Ank_2"/>
    <property type="match status" value="1"/>
</dbReference>
<dbReference type="EMBL" id="CM001217">
    <property type="protein sequence ID" value="AES61101.2"/>
    <property type="molecule type" value="Genomic_DNA"/>
</dbReference>
<reference evidence="10" key="5">
    <citation type="journal article" date="2018" name="Nat. Plants">
        <title>Whole-genome landscape of Medicago truncatula symbiotic genes.</title>
        <authorList>
            <person name="Pecrix Y."/>
            <person name="Gamas P."/>
            <person name="Carrere S."/>
        </authorList>
    </citation>
    <scope>NUCLEOTIDE SEQUENCE</scope>
    <source>
        <tissue evidence="10">Leaves</tissue>
    </source>
</reference>
<dbReference type="KEGG" id="mtr:11423139"/>
<gene>
    <name evidence="11" type="primary">11423139</name>
    <name evidence="9" type="ordered locus">MTR_1g075890</name>
    <name evidence="10" type="ORF">MtrunA17_Chr1g0187591</name>
</gene>
<dbReference type="InterPro" id="IPR036770">
    <property type="entry name" value="Ankyrin_rpt-contain_sf"/>
</dbReference>
<dbReference type="Proteomes" id="UP000002051">
    <property type="component" value="Unassembled WGS sequence"/>
</dbReference>
<dbReference type="PANTHER" id="PTHR14493:SF87">
    <property type="entry name" value="ZINC FINGER CCCH DOMAIN-CONTAINING PROTEIN 66"/>
    <property type="match status" value="1"/>
</dbReference>
<dbReference type="AlphaFoldDB" id="G7I4W5"/>
<evidence type="ECO:0000256" key="1">
    <source>
        <dbReference type="ARBA" id="ARBA00004413"/>
    </source>
</evidence>
<evidence type="ECO:0000256" key="4">
    <source>
        <dbReference type="ARBA" id="ARBA00022771"/>
    </source>
</evidence>
<evidence type="ECO:0000256" key="6">
    <source>
        <dbReference type="ARBA" id="ARBA00023125"/>
    </source>
</evidence>
<dbReference type="PANTHER" id="PTHR14493">
    <property type="entry name" value="UNKEMPT FAMILY MEMBER"/>
    <property type="match status" value="1"/>
</dbReference>
<dbReference type="Gene3D" id="1.25.40.20">
    <property type="entry name" value="Ankyrin repeat-containing domain"/>
    <property type="match status" value="1"/>
</dbReference>
<dbReference type="Gramene" id="rna4294">
    <property type="protein sequence ID" value="RHN80379.1"/>
    <property type="gene ID" value="gene4294"/>
</dbReference>
<accession>A0A0C3UPR4</accession>
<comment type="subcellular location">
    <subcellularLocation>
        <location evidence="1">Cell membrane</location>
        <topology evidence="1">Peripheral membrane protein</topology>
        <orientation evidence="1">Cytoplasmic side</orientation>
    </subcellularLocation>
</comment>
<keyword evidence="12" id="KW-1185">Reference proteome</keyword>
<evidence type="ECO:0000256" key="3">
    <source>
        <dbReference type="ARBA" id="ARBA00022737"/>
    </source>
</evidence>
<keyword evidence="4 7" id="KW-0863">Zinc-finger</keyword>
<dbReference type="OrthoDB" id="410307at2759"/>
<keyword evidence="2 7" id="KW-0479">Metal-binding</keyword>
<protein>
    <submittedName>
        <fullName evidence="10">Putative transcription factor C3H family</fullName>
    </submittedName>
    <submittedName>
        <fullName evidence="9">Zinc finger CCCH domain protein, putative</fullName>
    </submittedName>
</protein>
<feature type="zinc finger region" description="C3H1-type" evidence="7">
    <location>
        <begin position="274"/>
        <end position="296"/>
    </location>
</feature>
<dbReference type="EnsemblPlants" id="AES61101">
    <property type="protein sequence ID" value="AES61101"/>
    <property type="gene ID" value="MTR_1g075890"/>
</dbReference>
<accession>G7I4W5</accession>
<dbReference type="PROSITE" id="PS50103">
    <property type="entry name" value="ZF_C3H1"/>
    <property type="match status" value="1"/>
</dbReference>
<reference evidence="9 12" key="2">
    <citation type="journal article" date="2014" name="BMC Genomics">
        <title>An improved genome release (version Mt4.0) for the model legume Medicago truncatula.</title>
        <authorList>
            <person name="Tang H."/>
            <person name="Krishnakumar V."/>
            <person name="Bidwell S."/>
            <person name="Rosen B."/>
            <person name="Chan A."/>
            <person name="Zhou S."/>
            <person name="Gentzbittel L."/>
            <person name="Childs K.L."/>
            <person name="Yandell M."/>
            <person name="Gundlach H."/>
            <person name="Mayer K.F."/>
            <person name="Schwartz D.C."/>
            <person name="Town C.D."/>
        </authorList>
    </citation>
    <scope>GENOME REANNOTATION</scope>
    <source>
        <strain evidence="11 12">cv. Jemalong A17</strain>
    </source>
</reference>
<dbReference type="InterPro" id="IPR057444">
    <property type="entry name" value="Znf-CCCH_AtC3H23-like"/>
</dbReference>
<sequence>MCNGSNRKPCQTGLIRENECERQEEHHHKISALLEFSAKDDVMAFTDAVEKDDHNVDEVGLWYGRKVGSKEMGYEERTPLMVAALYGSKGVLSYILGTGRVDVNRVCGSDRATALRCAVSGCSAASAEVVKLLLDASADVSSADAYRNRCSNLVVSVSNSLYGSRKRILQGILEGVDDVDDEDDNFLKEIGFQMVEKQQDVGTPHTEKKDYPIDPSLPDIKNGIYSTDEFRMFTFKVKPCSRAYSHDWTECPFVHPGENARRRDLRKCHYTCVPCPEFRKGSCNKGDASEYAHGIFECWLHPAQYRTRLCKDETRCTRRVCFFAHKPEELRPLYASTGSALPSPTSYSNSPSASSMDSFTLSSLSSLIQSASTPPLTPSAASSPTAGTMWQTQIQLHAAVPTLQMPRSRFKTAMNVRNNAEFLKLENRLTGLPSPSNRLAGVNPTNLENIFGSSIQSPTSIQVHQSTNQQLWGNPFDLTNSNVIGSSQFRVDAFSKRSQSFIECSSMARFNSELPSASSVAMEPSAFSGWGSPDGKLDWSIRGNELNNMRKSISFGFQNRSSTSTMAAALSSVAMEPSAFSGSGSPDGKLDWSIRGDELNKMRKSYSFGFRNRSSTSTMAAASSVDDPDVFLSHESWVNSLVEDGPTMEFDQH</sequence>
<dbReference type="InterPro" id="IPR045234">
    <property type="entry name" value="Unkempt-like"/>
</dbReference>
<keyword evidence="6" id="KW-0238">DNA-binding</keyword>
<dbReference type="Gene3D" id="3.30.1370.210">
    <property type="match status" value="1"/>
</dbReference>
<dbReference type="eggNOG" id="KOG1051">
    <property type="taxonomic scope" value="Eukaryota"/>
</dbReference>
<dbReference type="InterPro" id="IPR002110">
    <property type="entry name" value="Ankyrin_rpt"/>
</dbReference>
<reference evidence="13" key="4">
    <citation type="journal article" date="2018" name="Nat. Plants">
        <title>Whole-genome landscape of Medicago truncatula symbiotic genes.</title>
        <authorList>
            <person name="Pecrix Y."/>
            <person name="Staton S.E."/>
            <person name="Sallet E."/>
            <person name="Lelandais-Briere C."/>
            <person name="Moreau S."/>
            <person name="Carrere S."/>
            <person name="Blein T."/>
            <person name="Jardinaud M.F."/>
            <person name="Latrasse D."/>
            <person name="Zouine M."/>
            <person name="Zahm M."/>
            <person name="Kreplak J."/>
            <person name="Mayjonade B."/>
            <person name="Satge C."/>
            <person name="Perez M."/>
            <person name="Cauet S."/>
            <person name="Marande W."/>
            <person name="Chantry-Darmon C."/>
            <person name="Lopez-Roques C."/>
            <person name="Bouchez O."/>
            <person name="Berard A."/>
            <person name="Debelle F."/>
            <person name="Munos S."/>
            <person name="Bendahmane A."/>
            <person name="Berges H."/>
            <person name="Niebel A."/>
            <person name="Buitink J."/>
            <person name="Frugier F."/>
            <person name="Benhamed M."/>
            <person name="Crespi M."/>
            <person name="Gouzy J."/>
            <person name="Gamas P."/>
        </authorList>
    </citation>
    <scope>NUCLEOTIDE SEQUENCE [LARGE SCALE GENOMIC DNA]</scope>
    <source>
        <strain evidence="13">cv. Jemalong A17</strain>
    </source>
</reference>
<keyword evidence="5 7" id="KW-0862">Zinc</keyword>
<reference evidence="9 12" key="1">
    <citation type="journal article" date="2011" name="Nature">
        <title>The Medicago genome provides insight into the evolution of rhizobial symbioses.</title>
        <authorList>
            <person name="Young N.D."/>
            <person name="Debelle F."/>
            <person name="Oldroyd G.E."/>
            <person name="Geurts R."/>
            <person name="Cannon S.B."/>
            <person name="Udvardi M.K."/>
            <person name="Benedito V.A."/>
            <person name="Mayer K.F."/>
            <person name="Gouzy J."/>
            <person name="Schoof H."/>
            <person name="Van de Peer Y."/>
            <person name="Proost S."/>
            <person name="Cook D.R."/>
            <person name="Meyers B.C."/>
            <person name="Spannagl M."/>
            <person name="Cheung F."/>
            <person name="De Mita S."/>
            <person name="Krishnakumar V."/>
            <person name="Gundlach H."/>
            <person name="Zhou S."/>
            <person name="Mudge J."/>
            <person name="Bharti A.K."/>
            <person name="Murray J.D."/>
            <person name="Naoumkina M.A."/>
            <person name="Rosen B."/>
            <person name="Silverstein K.A."/>
            <person name="Tang H."/>
            <person name="Rombauts S."/>
            <person name="Zhao P.X."/>
            <person name="Zhou P."/>
            <person name="Barbe V."/>
            <person name="Bardou P."/>
            <person name="Bechner M."/>
            <person name="Bellec A."/>
            <person name="Berger A."/>
            <person name="Berges H."/>
            <person name="Bidwell S."/>
            <person name="Bisseling T."/>
            <person name="Choisne N."/>
            <person name="Couloux A."/>
            <person name="Denny R."/>
            <person name="Deshpande S."/>
            <person name="Dai X."/>
            <person name="Doyle J.J."/>
            <person name="Dudez A.M."/>
            <person name="Farmer A.D."/>
            <person name="Fouteau S."/>
            <person name="Franken C."/>
            <person name="Gibelin C."/>
            <person name="Gish J."/>
            <person name="Goldstein S."/>
            <person name="Gonzalez A.J."/>
            <person name="Green P.J."/>
            <person name="Hallab A."/>
            <person name="Hartog M."/>
            <person name="Hua A."/>
            <person name="Humphray S.J."/>
            <person name="Jeong D.H."/>
            <person name="Jing Y."/>
            <person name="Jocker A."/>
            <person name="Kenton S.M."/>
            <person name="Kim D.J."/>
            <person name="Klee K."/>
            <person name="Lai H."/>
            <person name="Lang C."/>
            <person name="Lin S."/>
            <person name="Macmil S.L."/>
            <person name="Magdelenat G."/>
            <person name="Matthews L."/>
            <person name="McCorrison J."/>
            <person name="Monaghan E.L."/>
            <person name="Mun J.H."/>
            <person name="Najar F.Z."/>
            <person name="Nicholson C."/>
            <person name="Noirot C."/>
            <person name="O'Bleness M."/>
            <person name="Paule C.R."/>
            <person name="Poulain J."/>
            <person name="Prion F."/>
            <person name="Qin B."/>
            <person name="Qu C."/>
            <person name="Retzel E.F."/>
            <person name="Riddle C."/>
            <person name="Sallet E."/>
            <person name="Samain S."/>
            <person name="Samson N."/>
            <person name="Sanders I."/>
            <person name="Saurat O."/>
            <person name="Scarpelli C."/>
            <person name="Schiex T."/>
            <person name="Segurens B."/>
            <person name="Severin A.J."/>
            <person name="Sherrier D.J."/>
            <person name="Shi R."/>
            <person name="Sims S."/>
            <person name="Singer S.R."/>
            <person name="Sinharoy S."/>
            <person name="Sterck L."/>
            <person name="Viollet A."/>
            <person name="Wang B.B."/>
            <person name="Wang K."/>
            <person name="Wang M."/>
            <person name="Wang X."/>
            <person name="Warfsmann J."/>
            <person name="Weissenbach J."/>
            <person name="White D.D."/>
            <person name="White J.D."/>
            <person name="Wiley G.B."/>
            <person name="Wincker P."/>
            <person name="Xing Y."/>
            <person name="Yang L."/>
            <person name="Yao Z."/>
            <person name="Ying F."/>
            <person name="Zhai J."/>
            <person name="Zhou L."/>
            <person name="Zuber A."/>
            <person name="Denarie J."/>
            <person name="Dixon R.A."/>
            <person name="May G.D."/>
            <person name="Schwartz D.C."/>
            <person name="Rogers J."/>
            <person name="Quetier F."/>
            <person name="Town C.D."/>
            <person name="Roe B.A."/>
        </authorList>
    </citation>
    <scope>NUCLEOTIDE SEQUENCE [LARGE SCALE GENOMIC DNA]</scope>
    <source>
        <strain evidence="9">A17</strain>
        <strain evidence="11 12">cv. Jemalong A17</strain>
    </source>
</reference>
<proteinExistence type="predicted"/>
<evidence type="ECO:0000256" key="2">
    <source>
        <dbReference type="ARBA" id="ARBA00022723"/>
    </source>
</evidence>
<dbReference type="EMBL" id="PSQE01000001">
    <property type="protein sequence ID" value="RHN80379.1"/>
    <property type="molecule type" value="Genomic_DNA"/>
</dbReference>
<name>G7I4W5_MEDTR</name>
<dbReference type="GO" id="GO:0010468">
    <property type="term" value="P:regulation of gene expression"/>
    <property type="evidence" value="ECO:0007669"/>
    <property type="project" value="UniProtKB-ARBA"/>
</dbReference>
<evidence type="ECO:0000256" key="7">
    <source>
        <dbReference type="PROSITE-ProRule" id="PRU00723"/>
    </source>
</evidence>
<evidence type="ECO:0000313" key="13">
    <source>
        <dbReference type="Proteomes" id="UP000265566"/>
    </source>
</evidence>